<organism evidence="1">
    <name type="scientific">Siphoviridae sp. ctKwa30</name>
    <dbReference type="NCBI Taxonomy" id="2825446"/>
    <lineage>
        <taxon>Viruses</taxon>
        <taxon>Duplodnaviria</taxon>
        <taxon>Heunggongvirae</taxon>
        <taxon>Uroviricota</taxon>
        <taxon>Caudoviricetes</taxon>
    </lineage>
</organism>
<reference evidence="1" key="1">
    <citation type="journal article" date="2021" name="Proc. Natl. Acad. Sci. U.S.A.">
        <title>A Catalog of Tens of Thousands of Viruses from Human Metagenomes Reveals Hidden Associations with Chronic Diseases.</title>
        <authorList>
            <person name="Tisza M.J."/>
            <person name="Buck C.B."/>
        </authorList>
    </citation>
    <scope>NUCLEOTIDE SEQUENCE</scope>
    <source>
        <strain evidence="1">CtKwa30</strain>
    </source>
</reference>
<proteinExistence type="predicted"/>
<name>A0A8S5U9S2_9CAUD</name>
<dbReference type="EMBL" id="BK016046">
    <property type="protein sequence ID" value="DAF91208.1"/>
    <property type="molecule type" value="Genomic_DNA"/>
</dbReference>
<sequence>MSAVVAVTIGLVLAVAAVPVIVCVVYLACVYGGDALDRLVYMGLDAGERIEEAIDKAVSDK</sequence>
<evidence type="ECO:0000313" key="1">
    <source>
        <dbReference type="EMBL" id="DAF91208.1"/>
    </source>
</evidence>
<accession>A0A8S5U9S2</accession>
<protein>
    <submittedName>
        <fullName evidence="1">Uncharacterized protein</fullName>
    </submittedName>
</protein>